<dbReference type="EMBL" id="CABPRJ010000048">
    <property type="protein sequence ID" value="VVC26826.1"/>
    <property type="molecule type" value="Genomic_DNA"/>
</dbReference>
<dbReference type="AlphaFoldDB" id="A0A5E4M6E9"/>
<feature type="domain" description="Arrestin C-terminal-like" evidence="4">
    <location>
        <begin position="4"/>
        <end position="150"/>
    </location>
</feature>
<dbReference type="OrthoDB" id="2333384at2759"/>
<dbReference type="InterPro" id="IPR014752">
    <property type="entry name" value="Arrestin-like_C"/>
</dbReference>
<evidence type="ECO:0000256" key="1">
    <source>
        <dbReference type="ARBA" id="ARBA00005298"/>
    </source>
</evidence>
<dbReference type="PANTHER" id="PTHR11188:SF176">
    <property type="entry name" value="ARRESTIN DOMAIN-CONTAINING PROTEIN 1"/>
    <property type="match status" value="1"/>
</dbReference>
<dbReference type="GO" id="GO:0015031">
    <property type="term" value="P:protein transport"/>
    <property type="evidence" value="ECO:0007669"/>
    <property type="project" value="TreeGrafter"/>
</dbReference>
<reference evidence="5 6" key="1">
    <citation type="submission" date="2019-08" db="EMBL/GenBank/DDBJ databases">
        <authorList>
            <person name="Alioto T."/>
            <person name="Alioto T."/>
            <person name="Gomez Garrido J."/>
        </authorList>
    </citation>
    <scope>NUCLEOTIDE SEQUENCE [LARGE SCALE GENOMIC DNA]</scope>
</reference>
<dbReference type="Pfam" id="PF02752">
    <property type="entry name" value="Arrestin_C"/>
    <property type="match status" value="1"/>
</dbReference>
<evidence type="ECO:0000256" key="2">
    <source>
        <dbReference type="ARBA" id="ARBA00022606"/>
    </source>
</evidence>
<organism evidence="5 6">
    <name type="scientific">Cinara cedri</name>
    <dbReference type="NCBI Taxonomy" id="506608"/>
    <lineage>
        <taxon>Eukaryota</taxon>
        <taxon>Metazoa</taxon>
        <taxon>Ecdysozoa</taxon>
        <taxon>Arthropoda</taxon>
        <taxon>Hexapoda</taxon>
        <taxon>Insecta</taxon>
        <taxon>Pterygota</taxon>
        <taxon>Neoptera</taxon>
        <taxon>Paraneoptera</taxon>
        <taxon>Hemiptera</taxon>
        <taxon>Sternorrhyncha</taxon>
        <taxon>Aphidomorpha</taxon>
        <taxon>Aphidoidea</taxon>
        <taxon>Aphididae</taxon>
        <taxon>Lachninae</taxon>
        <taxon>Cinara</taxon>
    </lineage>
</organism>
<dbReference type="PANTHER" id="PTHR11188">
    <property type="entry name" value="ARRESTIN DOMAIN CONTAINING PROTEIN"/>
    <property type="match status" value="1"/>
</dbReference>
<keyword evidence="2" id="KW-0716">Sensory transduction</keyword>
<evidence type="ECO:0000256" key="3">
    <source>
        <dbReference type="SAM" id="MobiDB-lite"/>
    </source>
</evidence>
<dbReference type="SUPFAM" id="SSF81296">
    <property type="entry name" value="E set domains"/>
    <property type="match status" value="2"/>
</dbReference>
<dbReference type="InterPro" id="IPR011021">
    <property type="entry name" value="Arrestin-like_N"/>
</dbReference>
<dbReference type="InterPro" id="IPR011022">
    <property type="entry name" value="Arrestin_C-like"/>
</dbReference>
<name>A0A5E4M6E9_9HEMI</name>
<dbReference type="SMART" id="SM01017">
    <property type="entry name" value="Arrestin_C"/>
    <property type="match status" value="2"/>
</dbReference>
<dbReference type="InterPro" id="IPR014756">
    <property type="entry name" value="Ig_E-set"/>
</dbReference>
<comment type="similarity">
    <text evidence="1">Belongs to the arrestin family.</text>
</comment>
<evidence type="ECO:0000313" key="6">
    <source>
        <dbReference type="Proteomes" id="UP000325440"/>
    </source>
</evidence>
<dbReference type="Gene3D" id="2.60.40.640">
    <property type="match status" value="2"/>
</dbReference>
<proteinExistence type="inferred from homology"/>
<accession>A0A5E4M6E9</accession>
<protein>
    <submittedName>
        <fullName evidence="5">Arrestin-like, N-terminal,Immunoglobulin E-set,Arrestin C-terminal-like domain</fullName>
    </submittedName>
</protein>
<gene>
    <name evidence="5" type="ORF">CINCED_3A001153</name>
</gene>
<dbReference type="InterPro" id="IPR050357">
    <property type="entry name" value="Arrestin_domain-protein"/>
</dbReference>
<dbReference type="Pfam" id="PF00339">
    <property type="entry name" value="Arrestin_N"/>
    <property type="match status" value="1"/>
</dbReference>
<dbReference type="Proteomes" id="UP000325440">
    <property type="component" value="Unassembled WGS sequence"/>
</dbReference>
<keyword evidence="6" id="KW-1185">Reference proteome</keyword>
<feature type="region of interest" description="Disordered" evidence="3">
    <location>
        <begin position="388"/>
        <end position="413"/>
    </location>
</feature>
<dbReference type="GO" id="GO:0005737">
    <property type="term" value="C:cytoplasm"/>
    <property type="evidence" value="ECO:0007669"/>
    <property type="project" value="TreeGrafter"/>
</dbReference>
<feature type="domain" description="Arrestin C-terminal-like" evidence="4">
    <location>
        <begin position="176"/>
        <end position="309"/>
    </location>
</feature>
<evidence type="ECO:0000259" key="4">
    <source>
        <dbReference type="SMART" id="SM01017"/>
    </source>
</evidence>
<evidence type="ECO:0000313" key="5">
    <source>
        <dbReference type="EMBL" id="VVC26826.1"/>
    </source>
</evidence>
<sequence>MGVQNLQIIFDNPTSVFMPGQSVTGRVLIAVGGSVKIRNVKLKCKGEAEVSWTEQESRSNDNGQTENYSVKYDATEEYFENKITLVGGGGESKLEEGEHVYPFNISLPHQLPSTFNGEHGHVRYSVKVVIDIPWGKDKEKETIFEVISPLNLNDEPSLAEPIKEEKEKYYCCCCCESGPMTLVACIPYTGFVPGQIIPLTIELDNNSNVTIDAVKIILEREITFKASHPSERRKNSSSELALLRLQGIEAHASKTWSEQMTVPNSLMFANLKYCGIITDKYVLKVEAISGSLYENTVVNVKITMGNIPLTIAQDAPQYCYPAKSTDPNNPLNGQLQTNSTVPIGFIEPISTPGFPQQSMVPAQSNIPYTQPALYPQTQQYIQSQLPYPDLNTQQPAFNPSYPNLNPEVTSAPL</sequence>